<dbReference type="InterPro" id="IPR050834">
    <property type="entry name" value="Glycosyltransf_2"/>
</dbReference>
<gene>
    <name evidence="2" type="ORF">HDF14_003287</name>
</gene>
<dbReference type="InterPro" id="IPR029044">
    <property type="entry name" value="Nucleotide-diphossugar_trans"/>
</dbReference>
<proteinExistence type="predicted"/>
<dbReference type="RefSeq" id="WP_183978347.1">
    <property type="nucleotide sequence ID" value="NZ_JACHEB010000007.1"/>
</dbReference>
<dbReference type="InterPro" id="IPR001173">
    <property type="entry name" value="Glyco_trans_2-like"/>
</dbReference>
<dbReference type="PANTHER" id="PTHR43685:SF2">
    <property type="entry name" value="GLYCOSYLTRANSFERASE 2-LIKE DOMAIN-CONTAINING PROTEIN"/>
    <property type="match status" value="1"/>
</dbReference>
<dbReference type="Proteomes" id="UP000535182">
    <property type="component" value="Unassembled WGS sequence"/>
</dbReference>
<dbReference type="EMBL" id="JACHEB010000007">
    <property type="protein sequence ID" value="MBB5329665.1"/>
    <property type="molecule type" value="Genomic_DNA"/>
</dbReference>
<evidence type="ECO:0000313" key="3">
    <source>
        <dbReference type="Proteomes" id="UP000535182"/>
    </source>
</evidence>
<evidence type="ECO:0000313" key="2">
    <source>
        <dbReference type="EMBL" id="MBB5329665.1"/>
    </source>
</evidence>
<sequence>MSKVDVIIPAYNAAKYLPIAISSVIGQTFVDWTILLIDDGSTDNTPEVVAPFIDQLGSKLKYIRKENGGLPAARNTAIRNSSSEFLALLDADDVWFPSRLAESLKCFEDRPQVGLSYSYVTLIDENGETLKICDEPQKNGEGWIAPYIYMRRVHLPCPTVTYRRKCIDEVGMFDETLRAAEDRDLALRIALRYEVALAPKVLAQYRVTAGSMSTDSERMLNAQLQFIEKHFGAPGCGVEERRVAQSRCYRHYAESLQSRGRMAAALRSSARSLKLSPWDVGNVRTAASLLLNFFRGGRQALPVREP</sequence>
<name>A0A9X0U548_9BACT</name>
<organism evidence="2 3">
    <name type="scientific">Tunturiibacter gelidiferens</name>
    <dbReference type="NCBI Taxonomy" id="3069689"/>
    <lineage>
        <taxon>Bacteria</taxon>
        <taxon>Pseudomonadati</taxon>
        <taxon>Acidobacteriota</taxon>
        <taxon>Terriglobia</taxon>
        <taxon>Terriglobales</taxon>
        <taxon>Acidobacteriaceae</taxon>
        <taxon>Tunturiibacter</taxon>
    </lineage>
</organism>
<dbReference type="Gene3D" id="3.90.550.10">
    <property type="entry name" value="Spore Coat Polysaccharide Biosynthesis Protein SpsA, Chain A"/>
    <property type="match status" value="1"/>
</dbReference>
<dbReference type="AlphaFoldDB" id="A0A9X0U548"/>
<feature type="domain" description="Glycosyltransferase 2-like" evidence="1">
    <location>
        <begin position="6"/>
        <end position="117"/>
    </location>
</feature>
<dbReference type="SUPFAM" id="SSF53448">
    <property type="entry name" value="Nucleotide-diphospho-sugar transferases"/>
    <property type="match status" value="1"/>
</dbReference>
<reference evidence="2 3" key="1">
    <citation type="submission" date="2020-08" db="EMBL/GenBank/DDBJ databases">
        <title>Genomic Encyclopedia of Type Strains, Phase IV (KMG-V): Genome sequencing to study the core and pangenomes of soil and plant-associated prokaryotes.</title>
        <authorList>
            <person name="Whitman W."/>
        </authorList>
    </citation>
    <scope>NUCLEOTIDE SEQUENCE [LARGE SCALE GENOMIC DNA]</scope>
    <source>
        <strain evidence="2 3">X5P2</strain>
    </source>
</reference>
<protein>
    <submittedName>
        <fullName evidence="2">Glycosyltransferase involved in cell wall biosynthesis</fullName>
    </submittedName>
</protein>
<dbReference type="PANTHER" id="PTHR43685">
    <property type="entry name" value="GLYCOSYLTRANSFERASE"/>
    <property type="match status" value="1"/>
</dbReference>
<dbReference type="Pfam" id="PF00535">
    <property type="entry name" value="Glycos_transf_2"/>
    <property type="match status" value="1"/>
</dbReference>
<dbReference type="CDD" id="cd00761">
    <property type="entry name" value="Glyco_tranf_GTA_type"/>
    <property type="match status" value="1"/>
</dbReference>
<evidence type="ECO:0000259" key="1">
    <source>
        <dbReference type="Pfam" id="PF00535"/>
    </source>
</evidence>
<keyword evidence="3" id="KW-1185">Reference proteome</keyword>
<accession>A0A9X0U548</accession>
<comment type="caution">
    <text evidence="2">The sequence shown here is derived from an EMBL/GenBank/DDBJ whole genome shotgun (WGS) entry which is preliminary data.</text>
</comment>